<dbReference type="AlphaFoldDB" id="A0A845BFK4"/>
<dbReference type="PANTHER" id="PTHR30535:SF34">
    <property type="entry name" value="MOLYBDATE-BINDING PROTEIN MOLA"/>
    <property type="match status" value="1"/>
</dbReference>
<feature type="domain" description="Fe/B12 periplasmic-binding" evidence="2">
    <location>
        <begin position="45"/>
        <end position="343"/>
    </location>
</feature>
<evidence type="ECO:0000256" key="1">
    <source>
        <dbReference type="SAM" id="SignalP"/>
    </source>
</evidence>
<organism evidence="3 4">
    <name type="scientific">Teichococcus coralli</name>
    <dbReference type="NCBI Taxonomy" id="2545983"/>
    <lineage>
        <taxon>Bacteria</taxon>
        <taxon>Pseudomonadati</taxon>
        <taxon>Pseudomonadota</taxon>
        <taxon>Alphaproteobacteria</taxon>
        <taxon>Acetobacterales</taxon>
        <taxon>Roseomonadaceae</taxon>
        <taxon>Roseomonas</taxon>
    </lineage>
</organism>
<dbReference type="PROSITE" id="PS50983">
    <property type="entry name" value="FE_B12_PBP"/>
    <property type="match status" value="1"/>
</dbReference>
<name>A0A845BFK4_9PROT</name>
<accession>A0A845BFK4</accession>
<dbReference type="SUPFAM" id="SSF53807">
    <property type="entry name" value="Helical backbone' metal receptor"/>
    <property type="match status" value="1"/>
</dbReference>
<evidence type="ECO:0000313" key="4">
    <source>
        <dbReference type="Proteomes" id="UP000460715"/>
    </source>
</evidence>
<dbReference type="Gene3D" id="3.40.50.1980">
    <property type="entry name" value="Nitrogenase molybdenum iron protein domain"/>
    <property type="match status" value="2"/>
</dbReference>
<dbReference type="InterPro" id="IPR002491">
    <property type="entry name" value="ABC_transptr_periplasmic_BD"/>
</dbReference>
<feature type="signal peptide" evidence="1">
    <location>
        <begin position="1"/>
        <end position="23"/>
    </location>
</feature>
<dbReference type="RefSeq" id="WP_160937245.1">
    <property type="nucleotide sequence ID" value="NZ_SNVJ01000009.1"/>
</dbReference>
<sequence>MPPRRAFLLSLAASLGPAGPARAQSWPRRVTDLLGREVTIPAEPRAVLLGEGFQLLNMALVHPDPVSLLAGIGGDLQQVDPQSHAAFRRAFPALARVPRLTAGVGQPLPAEAALALRPDLVILSAWQAASEETRRLLEHFGTLGTPVIFVDTFQDPLANTPRTIRLLGVALGREAQAEAFARFHEARVESIRARVAAAGVGPKVLFTAFPGRWDCCWAAGEGGGGEFLAALGARNVAAGLLAGQRGGTLGLEQVLMLEPEVYIGTGLYRPGDSGGLQLGTGAPAEVAAASLARVLRAPELAGLPAVRAGRAHGLWNFFAGTAINVVALEAVARWVRPDLFGDLDPAATLAEINRRFAALPFEGTYWVSQGAPQ</sequence>
<dbReference type="EMBL" id="SNVJ01000009">
    <property type="protein sequence ID" value="MXP64117.1"/>
    <property type="molecule type" value="Genomic_DNA"/>
</dbReference>
<evidence type="ECO:0000259" key="2">
    <source>
        <dbReference type="PROSITE" id="PS50983"/>
    </source>
</evidence>
<dbReference type="OrthoDB" id="9775594at2"/>
<comment type="caution">
    <text evidence="3">The sequence shown here is derived from an EMBL/GenBank/DDBJ whole genome shotgun (WGS) entry which is preliminary data.</text>
</comment>
<feature type="chain" id="PRO_5033016677" evidence="1">
    <location>
        <begin position="24"/>
        <end position="373"/>
    </location>
</feature>
<dbReference type="Pfam" id="PF01497">
    <property type="entry name" value="Peripla_BP_2"/>
    <property type="match status" value="1"/>
</dbReference>
<protein>
    <submittedName>
        <fullName evidence="3">ABC transporter substrate-binding protein</fullName>
    </submittedName>
</protein>
<dbReference type="PANTHER" id="PTHR30535">
    <property type="entry name" value="VITAMIN B12-BINDING PROTEIN"/>
    <property type="match status" value="1"/>
</dbReference>
<dbReference type="NCBIfam" id="NF010649">
    <property type="entry name" value="PRK14048.1"/>
    <property type="match status" value="1"/>
</dbReference>
<dbReference type="InterPro" id="IPR050902">
    <property type="entry name" value="ABC_Transporter_SBP"/>
</dbReference>
<keyword evidence="4" id="KW-1185">Reference proteome</keyword>
<evidence type="ECO:0000313" key="3">
    <source>
        <dbReference type="EMBL" id="MXP64117.1"/>
    </source>
</evidence>
<gene>
    <name evidence="3" type="ORF">E0493_12260</name>
</gene>
<keyword evidence="1" id="KW-0732">Signal</keyword>
<proteinExistence type="predicted"/>
<dbReference type="Proteomes" id="UP000460715">
    <property type="component" value="Unassembled WGS sequence"/>
</dbReference>
<reference evidence="3 4" key="1">
    <citation type="submission" date="2019-03" db="EMBL/GenBank/DDBJ databases">
        <title>Roseomonas sp. a novel Roseomonas species isolated from Sea whip Gorgonian.</title>
        <authorList>
            <person name="Li F."/>
            <person name="Pan X."/>
            <person name="Huang S."/>
            <person name="Li Z."/>
            <person name="Meng B."/>
        </authorList>
    </citation>
    <scope>NUCLEOTIDE SEQUENCE [LARGE SCALE GENOMIC DNA]</scope>
    <source>
        <strain evidence="3 4">M0104</strain>
    </source>
</reference>